<evidence type="ECO:0000256" key="4">
    <source>
        <dbReference type="RuleBase" id="RU004003"/>
    </source>
</evidence>
<dbReference type="InterPro" id="IPR004846">
    <property type="entry name" value="T2SS/T3SS_dom"/>
</dbReference>
<organism evidence="6 7">
    <name type="scientific">Caminibacter mediatlanticus TB-2</name>
    <dbReference type="NCBI Taxonomy" id="391592"/>
    <lineage>
        <taxon>Bacteria</taxon>
        <taxon>Pseudomonadati</taxon>
        <taxon>Campylobacterota</taxon>
        <taxon>Epsilonproteobacteria</taxon>
        <taxon>Nautiliales</taxon>
        <taxon>Nautiliaceae</taxon>
        <taxon>Caminibacter</taxon>
    </lineage>
</organism>
<evidence type="ECO:0000256" key="3">
    <source>
        <dbReference type="ARBA" id="ARBA00023136"/>
    </source>
</evidence>
<protein>
    <submittedName>
        <fullName evidence="6">Type II protein secretion system D protein</fullName>
    </submittedName>
</protein>
<reference evidence="6 7" key="1">
    <citation type="submission" date="2019-05" db="EMBL/GenBank/DDBJ databases">
        <title>A comparative analysis of the Nautiliaceae.</title>
        <authorList>
            <person name="Grosche A."/>
            <person name="Smedile F."/>
            <person name="Vetriani C."/>
        </authorList>
    </citation>
    <scope>NUCLEOTIDE SEQUENCE [LARGE SCALE GENOMIC DNA]</scope>
    <source>
        <strain evidence="6 7">TB-2</strain>
    </source>
</reference>
<dbReference type="EMBL" id="CP040463">
    <property type="protein sequence ID" value="QCT94279.1"/>
    <property type="molecule type" value="Genomic_DNA"/>
</dbReference>
<dbReference type="Pfam" id="PF00263">
    <property type="entry name" value="Secretin"/>
    <property type="match status" value="1"/>
</dbReference>
<dbReference type="PRINTS" id="PR00811">
    <property type="entry name" value="BCTERIALGSPD"/>
</dbReference>
<dbReference type="PANTHER" id="PTHR30332">
    <property type="entry name" value="PROBABLE GENERAL SECRETION PATHWAY PROTEIN D"/>
    <property type="match status" value="1"/>
</dbReference>
<gene>
    <name evidence="6" type="ORF">FE773_03515</name>
</gene>
<evidence type="ECO:0000256" key="2">
    <source>
        <dbReference type="ARBA" id="ARBA00022729"/>
    </source>
</evidence>
<keyword evidence="3" id="KW-0472">Membrane</keyword>
<dbReference type="RefSeq" id="WP_138323125.1">
    <property type="nucleotide sequence ID" value="NZ_CP040463.1"/>
</dbReference>
<comment type="similarity">
    <text evidence="4">Belongs to the bacterial secretin family.</text>
</comment>
<dbReference type="Proteomes" id="UP000306825">
    <property type="component" value="Chromosome"/>
</dbReference>
<evidence type="ECO:0000256" key="1">
    <source>
        <dbReference type="ARBA" id="ARBA00004370"/>
    </source>
</evidence>
<dbReference type="InterPro" id="IPR050810">
    <property type="entry name" value="Bact_Secretion_Sys_Channel"/>
</dbReference>
<evidence type="ECO:0000313" key="7">
    <source>
        <dbReference type="Proteomes" id="UP000306825"/>
    </source>
</evidence>
<accession>A0ABX5V8I7</accession>
<evidence type="ECO:0000313" key="6">
    <source>
        <dbReference type="EMBL" id="QCT94279.1"/>
    </source>
</evidence>
<comment type="subcellular location">
    <subcellularLocation>
        <location evidence="1">Membrane</location>
    </subcellularLocation>
</comment>
<feature type="domain" description="Type II/III secretion system secretin-like" evidence="5">
    <location>
        <begin position="263"/>
        <end position="433"/>
    </location>
</feature>
<dbReference type="InterPro" id="IPR001775">
    <property type="entry name" value="GspD/PilQ"/>
</dbReference>
<keyword evidence="7" id="KW-1185">Reference proteome</keyword>
<name>A0ABX5V8I7_9BACT</name>
<sequence>MKKFFVIIFVLITSIYANSCEGKLFSYSNSLNEKDRLSIKNFLYVLATQKCNINVIIKDEKARKILNQKMPFVRIKDYTLTQIMDLILKQRGLFYDLNNNELTISYYKTKNYKIDFISSTRKGEAVLDATNNKITNNYDFNFWDTLKEQLTILLKNNTENKNIYEPIVNKDTGIVVVTGDMKQIKAVDKFMNNLLNSLTKEVLIDVKIYSVELSKSHKTGIDWSQLSLSLPNSSVPLRAKYIFGSGSIFNSATFNSAAFLNFLAQNGNVNSISNPKIMTLNNQKAIISVGDTIYYKYASKVVTDQNGNPQTQYTIGNKFVGVILDITPQISDDGTIILSIAPRISAFRDLNQLSTQTVRDMPPDTKDNTMLSVVKVKDNDTIVLGGLISDDKSLKVNGVPILKEIPIVKYLFSSKERITNKKELVFVITPHIINLKKKKTLRDLGFGKIQ</sequence>
<dbReference type="PANTHER" id="PTHR30332:SF24">
    <property type="entry name" value="SECRETIN GSPD-RELATED"/>
    <property type="match status" value="1"/>
</dbReference>
<evidence type="ECO:0000259" key="5">
    <source>
        <dbReference type="Pfam" id="PF00263"/>
    </source>
</evidence>
<proteinExistence type="inferred from homology"/>
<keyword evidence="2" id="KW-0732">Signal</keyword>